<comment type="caution">
    <text evidence="2">The sequence shown here is derived from an EMBL/GenBank/DDBJ whole genome shotgun (WGS) entry which is preliminary data.</text>
</comment>
<feature type="compositionally biased region" description="Low complexity" evidence="1">
    <location>
        <begin position="52"/>
        <end position="67"/>
    </location>
</feature>
<organism evidence="2 3">
    <name type="scientific">Caballeronia sordidicola</name>
    <name type="common">Burkholderia sordidicola</name>
    <dbReference type="NCBI Taxonomy" id="196367"/>
    <lineage>
        <taxon>Bacteria</taxon>
        <taxon>Pseudomonadati</taxon>
        <taxon>Pseudomonadota</taxon>
        <taxon>Betaproteobacteria</taxon>
        <taxon>Burkholderiales</taxon>
        <taxon>Burkholderiaceae</taxon>
        <taxon>Caballeronia</taxon>
    </lineage>
</organism>
<evidence type="ECO:0000256" key="1">
    <source>
        <dbReference type="SAM" id="MobiDB-lite"/>
    </source>
</evidence>
<evidence type="ECO:0000313" key="2">
    <source>
        <dbReference type="EMBL" id="OXC80328.1"/>
    </source>
</evidence>
<accession>A0A226XBW0</accession>
<reference evidence="3" key="1">
    <citation type="submission" date="2017-01" db="EMBL/GenBank/DDBJ databases">
        <title>Genome Analysis of Deinococcus marmoris KOPRI26562.</title>
        <authorList>
            <person name="Kim J.H."/>
            <person name="Oh H.-M."/>
        </authorList>
    </citation>
    <scope>NUCLEOTIDE SEQUENCE [LARGE SCALE GENOMIC DNA]</scope>
    <source>
        <strain evidence="3">PAMC 26633</strain>
    </source>
</reference>
<dbReference type="RefSeq" id="WP_089159076.1">
    <property type="nucleotide sequence ID" value="NZ_MTHB01000022.1"/>
</dbReference>
<feature type="compositionally biased region" description="Polar residues" evidence="1">
    <location>
        <begin position="76"/>
        <end position="87"/>
    </location>
</feature>
<gene>
    <name evidence="2" type="ORF">BSU04_02460</name>
</gene>
<dbReference type="Proteomes" id="UP000214720">
    <property type="component" value="Unassembled WGS sequence"/>
</dbReference>
<name>A0A226XBW0_CABSO</name>
<evidence type="ECO:0000313" key="3">
    <source>
        <dbReference type="Proteomes" id="UP000214720"/>
    </source>
</evidence>
<dbReference type="EMBL" id="MTHB01000022">
    <property type="protein sequence ID" value="OXC80328.1"/>
    <property type="molecule type" value="Genomic_DNA"/>
</dbReference>
<sequence>MKSRAIETLPGTVVALAFVTAVLGIGMETSTQAQTAAPADSASMVKPPITPSAPNAAAPRADNPDNMPTKRPALPPNSNRMLRNNPASDAIAK</sequence>
<proteinExistence type="predicted"/>
<protein>
    <submittedName>
        <fullName evidence="2">Uncharacterized protein</fullName>
    </submittedName>
</protein>
<dbReference type="AlphaFoldDB" id="A0A226XBW0"/>
<feature type="region of interest" description="Disordered" evidence="1">
    <location>
        <begin position="31"/>
        <end position="93"/>
    </location>
</feature>